<protein>
    <submittedName>
        <fullName evidence="4">Uncharacterized protein</fullName>
    </submittedName>
</protein>
<feature type="compositionally biased region" description="Basic and acidic residues" evidence="1">
    <location>
        <begin position="117"/>
        <end position="135"/>
    </location>
</feature>
<feature type="compositionally biased region" description="Polar residues" evidence="1">
    <location>
        <begin position="200"/>
        <end position="210"/>
    </location>
</feature>
<feature type="transmembrane region" description="Helical" evidence="2">
    <location>
        <begin position="490"/>
        <end position="510"/>
    </location>
</feature>
<feature type="compositionally biased region" description="Low complexity" evidence="1">
    <location>
        <begin position="93"/>
        <end position="109"/>
    </location>
</feature>
<feature type="region of interest" description="Disordered" evidence="1">
    <location>
        <begin position="93"/>
        <end position="139"/>
    </location>
</feature>
<evidence type="ECO:0000256" key="2">
    <source>
        <dbReference type="SAM" id="Phobius"/>
    </source>
</evidence>
<feature type="compositionally biased region" description="Basic and acidic residues" evidence="1">
    <location>
        <begin position="185"/>
        <end position="199"/>
    </location>
</feature>
<feature type="region of interest" description="Disordered" evidence="1">
    <location>
        <begin position="175"/>
        <end position="306"/>
    </location>
</feature>
<dbReference type="WBParaSite" id="Hba_12599">
    <property type="protein sequence ID" value="Hba_12599"/>
    <property type="gene ID" value="Hba_12599"/>
</dbReference>
<feature type="compositionally biased region" description="Basic and acidic residues" evidence="1">
    <location>
        <begin position="288"/>
        <end position="306"/>
    </location>
</feature>
<feature type="compositionally biased region" description="Basic and acidic residues" evidence="1">
    <location>
        <begin position="235"/>
        <end position="245"/>
    </location>
</feature>
<keyword evidence="2" id="KW-0812">Transmembrane</keyword>
<evidence type="ECO:0000256" key="1">
    <source>
        <dbReference type="SAM" id="MobiDB-lite"/>
    </source>
</evidence>
<accession>A0A1I7X4S6</accession>
<feature type="compositionally biased region" description="Basic residues" evidence="1">
    <location>
        <begin position="223"/>
        <end position="234"/>
    </location>
</feature>
<evidence type="ECO:0000313" key="3">
    <source>
        <dbReference type="Proteomes" id="UP000095283"/>
    </source>
</evidence>
<dbReference type="Proteomes" id="UP000095283">
    <property type="component" value="Unplaced"/>
</dbReference>
<dbReference type="AlphaFoldDB" id="A0A1I7X4S6"/>
<keyword evidence="3" id="KW-1185">Reference proteome</keyword>
<name>A0A1I7X4S6_HETBA</name>
<organism evidence="3 4">
    <name type="scientific">Heterorhabditis bacteriophora</name>
    <name type="common">Entomopathogenic nematode worm</name>
    <dbReference type="NCBI Taxonomy" id="37862"/>
    <lineage>
        <taxon>Eukaryota</taxon>
        <taxon>Metazoa</taxon>
        <taxon>Ecdysozoa</taxon>
        <taxon>Nematoda</taxon>
        <taxon>Chromadorea</taxon>
        <taxon>Rhabditida</taxon>
        <taxon>Rhabditina</taxon>
        <taxon>Rhabditomorpha</taxon>
        <taxon>Strongyloidea</taxon>
        <taxon>Heterorhabditidae</taxon>
        <taxon>Heterorhabditis</taxon>
    </lineage>
</organism>
<evidence type="ECO:0000313" key="4">
    <source>
        <dbReference type="WBParaSite" id="Hba_12599"/>
    </source>
</evidence>
<keyword evidence="2" id="KW-1133">Transmembrane helix</keyword>
<feature type="region of interest" description="Disordered" evidence="1">
    <location>
        <begin position="376"/>
        <end position="398"/>
    </location>
</feature>
<reference evidence="4" key="1">
    <citation type="submission" date="2016-11" db="UniProtKB">
        <authorList>
            <consortium name="WormBaseParasite"/>
        </authorList>
    </citation>
    <scope>IDENTIFICATION</scope>
</reference>
<keyword evidence="2" id="KW-0472">Membrane</keyword>
<proteinExistence type="predicted"/>
<sequence length="511" mass="58906">MFMLKCNTENTCFVNDAVQLGTCSEVTQQNIWRNTQLEQHSWSASEVIISHTAAKKYIHPNREQFQIIQRQNYNYRSNKFISFIRKYYSFNTSERSSSNSSISEQSFFSSDEEQSADDGKKMEIWKRNNEDRVDTSSKFSISNPELTSLQLKQMFPELSEHWRMMLALRKNSDDVFCGHSQSPPPKRDSRKKEPKKPVESRQSSPIWTRNKSTESASKESPKSKRKPSVAKKRSWRGEGAARKLSEALPAALRSPTTILRRKKPLGPSLSWDPEHRSRSPSSTSRSRIHSDGSEERTERRASEKDTGYIEEPRFELEVSCSHCALVADYRRRILKTEIESAVMRLARRLGNGRTQTWKDDGQRTVFGTPDIVVSSISSDEEEHGPERHTSSEMGSSLQTSETRSMGTLWDEASLSRLIISLLISSIGLALELLEQPAHSTKEMGFITFPPFFSRKYYFNYHLNSNYIYLYISSKDTTLFTSYLFSSKSSWTLLNSINFMYLFFGLFYFTAL</sequence>